<dbReference type="EMBL" id="CAJNRG010019015">
    <property type="protein sequence ID" value="CAF2267746.1"/>
    <property type="molecule type" value="Genomic_DNA"/>
</dbReference>
<dbReference type="EMBL" id="CAJOBI010322628">
    <property type="protein sequence ID" value="CAF5187411.1"/>
    <property type="molecule type" value="Genomic_DNA"/>
</dbReference>
<evidence type="ECO:0000313" key="8">
    <source>
        <dbReference type="Proteomes" id="UP000663856"/>
    </source>
</evidence>
<evidence type="ECO:0000313" key="9">
    <source>
        <dbReference type="Proteomes" id="UP000663866"/>
    </source>
</evidence>
<evidence type="ECO:0000313" key="4">
    <source>
        <dbReference type="EMBL" id="CAF2267746.1"/>
    </source>
</evidence>
<protein>
    <submittedName>
        <fullName evidence="3">Uncharacterized protein</fullName>
    </submittedName>
</protein>
<comment type="caution">
    <text evidence="3">The sequence shown here is derived from an EMBL/GenBank/DDBJ whole genome shotgun (WGS) entry which is preliminary data.</text>
</comment>
<organism evidence="3 8">
    <name type="scientific">Rotaria magnacalcarata</name>
    <dbReference type="NCBI Taxonomy" id="392030"/>
    <lineage>
        <taxon>Eukaryota</taxon>
        <taxon>Metazoa</taxon>
        <taxon>Spiralia</taxon>
        <taxon>Gnathifera</taxon>
        <taxon>Rotifera</taxon>
        <taxon>Eurotatoria</taxon>
        <taxon>Bdelloidea</taxon>
        <taxon>Philodinida</taxon>
        <taxon>Philodinidae</taxon>
        <taxon>Rotaria</taxon>
    </lineage>
</organism>
<evidence type="ECO:0000313" key="3">
    <source>
        <dbReference type="EMBL" id="CAF2165024.1"/>
    </source>
</evidence>
<dbReference type="SUPFAM" id="SSF52047">
    <property type="entry name" value="RNI-like"/>
    <property type="match status" value="1"/>
</dbReference>
<evidence type="ECO:0000313" key="7">
    <source>
        <dbReference type="EMBL" id="CAF5187411.1"/>
    </source>
</evidence>
<name>A0A816YR04_9BILA</name>
<evidence type="ECO:0000313" key="2">
    <source>
        <dbReference type="EMBL" id="CAF2057877.1"/>
    </source>
</evidence>
<dbReference type="InterPro" id="IPR032675">
    <property type="entry name" value="LRR_dom_sf"/>
</dbReference>
<dbReference type="AlphaFoldDB" id="A0A816YR04"/>
<dbReference type="Proteomes" id="UP000663866">
    <property type="component" value="Unassembled WGS sequence"/>
</dbReference>
<evidence type="ECO:0000313" key="6">
    <source>
        <dbReference type="EMBL" id="CAF4258508.1"/>
    </source>
</evidence>
<dbReference type="Proteomes" id="UP000676336">
    <property type="component" value="Unassembled WGS sequence"/>
</dbReference>
<sequence length="106" mass="11928">MSVNACCCSIQTSQTLESLQLGNFQTIDSNRGALIRDNKHSKTLEILHLCKIVEITSDELISELPEMFELNTFLKTLTYSSNNLTDKGAITCTISEQKFLIRKNRA</sequence>
<dbReference type="Proteomes" id="UP000663824">
    <property type="component" value="Unassembled WGS sequence"/>
</dbReference>
<dbReference type="EMBL" id="CAJNRE010002709">
    <property type="protein sequence ID" value="CAF1989029.1"/>
    <property type="molecule type" value="Genomic_DNA"/>
</dbReference>
<dbReference type="EMBL" id="CAJNRF010015077">
    <property type="protein sequence ID" value="CAF2165024.1"/>
    <property type="molecule type" value="Genomic_DNA"/>
</dbReference>
<proteinExistence type="predicted"/>
<accession>A0A816YR04</accession>
<evidence type="ECO:0000313" key="1">
    <source>
        <dbReference type="EMBL" id="CAF1989029.1"/>
    </source>
</evidence>
<dbReference type="EMBL" id="CAJOBF010003011">
    <property type="protein sequence ID" value="CAF4068960.1"/>
    <property type="molecule type" value="Genomic_DNA"/>
</dbReference>
<dbReference type="EMBL" id="CAJOBG010009084">
    <property type="protein sequence ID" value="CAF4258508.1"/>
    <property type="molecule type" value="Genomic_DNA"/>
</dbReference>
<keyword evidence="9" id="KW-1185">Reference proteome</keyword>
<dbReference type="Proteomes" id="UP000663856">
    <property type="component" value="Unassembled WGS sequence"/>
</dbReference>
<dbReference type="Gene3D" id="3.80.10.10">
    <property type="entry name" value="Ribonuclease Inhibitor"/>
    <property type="match status" value="1"/>
</dbReference>
<dbReference type="EMBL" id="CAJNRE010006680">
    <property type="protein sequence ID" value="CAF2057877.1"/>
    <property type="molecule type" value="Genomic_DNA"/>
</dbReference>
<evidence type="ECO:0000313" key="5">
    <source>
        <dbReference type="EMBL" id="CAF4068960.1"/>
    </source>
</evidence>
<dbReference type="Proteomes" id="UP000663842">
    <property type="component" value="Unassembled WGS sequence"/>
</dbReference>
<dbReference type="Proteomes" id="UP000663887">
    <property type="component" value="Unassembled WGS sequence"/>
</dbReference>
<reference evidence="3" key="1">
    <citation type="submission" date="2021-02" db="EMBL/GenBank/DDBJ databases">
        <authorList>
            <person name="Nowell W R."/>
        </authorList>
    </citation>
    <scope>NUCLEOTIDE SEQUENCE</scope>
</reference>
<gene>
    <name evidence="2" type="ORF">MBJ925_LOCUS14319</name>
    <name evidence="1" type="ORF">MBJ925_LOCUS7675</name>
    <name evidence="6" type="ORF">OVN521_LOCUS29429</name>
    <name evidence="7" type="ORF">SMN809_LOCUS70973</name>
    <name evidence="5" type="ORF">UXM345_LOCUS20315</name>
    <name evidence="3" type="ORF">WKI299_LOCUS32589</name>
    <name evidence="4" type="ORF">XDN619_LOCUS36827</name>
</gene>